<sequence>MPKRGYKQRIIALVRGRSLKTVSRIIQAYRDERRKNDAAHRRRPRSKANAQDLCSVAAVNDKPFQSTKHVIGALGLDNLGDSTVRRRLREAGLRSRIAAQKHLLTSGKTPEVHY</sequence>
<dbReference type="AlphaFoldDB" id="A0A9J6FBH4"/>
<organism evidence="2 3">
    <name type="scientific">Haemaphysalis longicornis</name>
    <name type="common">Bush tick</name>
    <dbReference type="NCBI Taxonomy" id="44386"/>
    <lineage>
        <taxon>Eukaryota</taxon>
        <taxon>Metazoa</taxon>
        <taxon>Ecdysozoa</taxon>
        <taxon>Arthropoda</taxon>
        <taxon>Chelicerata</taxon>
        <taxon>Arachnida</taxon>
        <taxon>Acari</taxon>
        <taxon>Parasitiformes</taxon>
        <taxon>Ixodida</taxon>
        <taxon>Ixodoidea</taxon>
        <taxon>Ixodidae</taxon>
        <taxon>Haemaphysalinae</taxon>
        <taxon>Haemaphysalis</taxon>
    </lineage>
</organism>
<dbReference type="EMBL" id="JABSTR010000001">
    <property type="protein sequence ID" value="KAH9359936.1"/>
    <property type="molecule type" value="Genomic_DNA"/>
</dbReference>
<accession>A0A9J6FBH4</accession>
<comment type="caution">
    <text evidence="2">The sequence shown here is derived from an EMBL/GenBank/DDBJ whole genome shotgun (WGS) entry which is preliminary data.</text>
</comment>
<protein>
    <recommendedName>
        <fullName evidence="4">Transposase</fullName>
    </recommendedName>
</protein>
<dbReference type="VEuPathDB" id="VectorBase:HLOH_059770"/>
<name>A0A9J6FBH4_HAELO</name>
<evidence type="ECO:0000313" key="3">
    <source>
        <dbReference type="Proteomes" id="UP000821853"/>
    </source>
</evidence>
<reference evidence="2 3" key="1">
    <citation type="journal article" date="2020" name="Cell">
        <title>Large-Scale Comparative Analyses of Tick Genomes Elucidate Their Genetic Diversity and Vector Capacities.</title>
        <authorList>
            <consortium name="Tick Genome and Microbiome Consortium (TIGMIC)"/>
            <person name="Jia N."/>
            <person name="Wang J."/>
            <person name="Shi W."/>
            <person name="Du L."/>
            <person name="Sun Y."/>
            <person name="Zhan W."/>
            <person name="Jiang J.F."/>
            <person name="Wang Q."/>
            <person name="Zhang B."/>
            <person name="Ji P."/>
            <person name="Bell-Sakyi L."/>
            <person name="Cui X.M."/>
            <person name="Yuan T.T."/>
            <person name="Jiang B.G."/>
            <person name="Yang W.F."/>
            <person name="Lam T.T."/>
            <person name="Chang Q.C."/>
            <person name="Ding S.J."/>
            <person name="Wang X.J."/>
            <person name="Zhu J.G."/>
            <person name="Ruan X.D."/>
            <person name="Zhao L."/>
            <person name="Wei J.T."/>
            <person name="Ye R.Z."/>
            <person name="Que T.C."/>
            <person name="Du C.H."/>
            <person name="Zhou Y.H."/>
            <person name="Cheng J.X."/>
            <person name="Dai P.F."/>
            <person name="Guo W.B."/>
            <person name="Han X.H."/>
            <person name="Huang E.J."/>
            <person name="Li L.F."/>
            <person name="Wei W."/>
            <person name="Gao Y.C."/>
            <person name="Liu J.Z."/>
            <person name="Shao H.Z."/>
            <person name="Wang X."/>
            <person name="Wang C.C."/>
            <person name="Yang T.C."/>
            <person name="Huo Q.B."/>
            <person name="Li W."/>
            <person name="Chen H.Y."/>
            <person name="Chen S.E."/>
            <person name="Zhou L.G."/>
            <person name="Ni X.B."/>
            <person name="Tian J.H."/>
            <person name="Sheng Y."/>
            <person name="Liu T."/>
            <person name="Pan Y.S."/>
            <person name="Xia L.Y."/>
            <person name="Li J."/>
            <person name="Zhao F."/>
            <person name="Cao W.C."/>
        </authorList>
    </citation>
    <scope>NUCLEOTIDE SEQUENCE [LARGE SCALE GENOMIC DNA]</scope>
    <source>
        <strain evidence="2">HaeL-2018</strain>
    </source>
</reference>
<feature type="region of interest" description="Disordered" evidence="1">
    <location>
        <begin position="31"/>
        <end position="51"/>
    </location>
</feature>
<keyword evidence="3" id="KW-1185">Reference proteome</keyword>
<dbReference type="Proteomes" id="UP000821853">
    <property type="component" value="Chromosome 1"/>
</dbReference>
<evidence type="ECO:0000256" key="1">
    <source>
        <dbReference type="SAM" id="MobiDB-lite"/>
    </source>
</evidence>
<proteinExistence type="predicted"/>
<evidence type="ECO:0008006" key="4">
    <source>
        <dbReference type="Google" id="ProtNLM"/>
    </source>
</evidence>
<evidence type="ECO:0000313" key="2">
    <source>
        <dbReference type="EMBL" id="KAH9359936.1"/>
    </source>
</evidence>
<gene>
    <name evidence="2" type="ORF">HPB48_007059</name>
</gene>
<dbReference type="OrthoDB" id="4843387at2759"/>